<organism evidence="1 2">
    <name type="scientific">Thermoanaerobacterium butyriciformans</name>
    <dbReference type="NCBI Taxonomy" id="1702242"/>
    <lineage>
        <taxon>Bacteria</taxon>
        <taxon>Bacillati</taxon>
        <taxon>Bacillota</taxon>
        <taxon>Clostridia</taxon>
        <taxon>Thermoanaerobacterales</taxon>
        <taxon>Thermoanaerobacteraceae</taxon>
        <taxon>Thermoanaerobacterium</taxon>
    </lineage>
</organism>
<dbReference type="RefSeq" id="WP_209453022.1">
    <property type="nucleotide sequence ID" value="NZ_JAGGLT010000004.1"/>
</dbReference>
<proteinExistence type="predicted"/>
<reference evidence="1" key="1">
    <citation type="submission" date="2021-03" db="EMBL/GenBank/DDBJ databases">
        <title>Genomic Encyclopedia of Type Strains, Phase IV (KMG-IV): sequencing the most valuable type-strain genomes for metagenomic binning, comparative biology and taxonomic classification.</title>
        <authorList>
            <person name="Goeker M."/>
        </authorList>
    </citation>
    <scope>NUCLEOTIDE SEQUENCE</scope>
    <source>
        <strain evidence="1">DSM 101588</strain>
    </source>
</reference>
<accession>A0ABS4NDF6</accession>
<dbReference type="Proteomes" id="UP001166402">
    <property type="component" value="Unassembled WGS sequence"/>
</dbReference>
<comment type="caution">
    <text evidence="1">The sequence shown here is derived from an EMBL/GenBank/DDBJ whole genome shotgun (WGS) entry which is preliminary data.</text>
</comment>
<dbReference type="EMBL" id="JAGGLT010000004">
    <property type="protein sequence ID" value="MBP2071062.1"/>
    <property type="molecule type" value="Genomic_DNA"/>
</dbReference>
<sequence>MTEGKSIVSEILPSSNYGREHILKVAASTKNGIIHPVALTIMKNR</sequence>
<gene>
    <name evidence="1" type="ORF">J2Z80_000562</name>
</gene>
<protein>
    <submittedName>
        <fullName evidence="1">Cation transport ATPase</fullName>
    </submittedName>
</protein>
<name>A0ABS4NDF6_9THEO</name>
<keyword evidence="2" id="KW-1185">Reference proteome</keyword>
<evidence type="ECO:0000313" key="1">
    <source>
        <dbReference type="EMBL" id="MBP2071062.1"/>
    </source>
</evidence>
<evidence type="ECO:0000313" key="2">
    <source>
        <dbReference type="Proteomes" id="UP001166402"/>
    </source>
</evidence>